<evidence type="ECO:0000313" key="4">
    <source>
        <dbReference type="Proteomes" id="UP001139068"/>
    </source>
</evidence>
<dbReference type="EMBL" id="JAIVFL010000001">
    <property type="protein sequence ID" value="MCI4675606.1"/>
    <property type="molecule type" value="Genomic_DNA"/>
</dbReference>
<dbReference type="Proteomes" id="UP001139068">
    <property type="component" value="Unassembled WGS sequence"/>
</dbReference>
<gene>
    <name evidence="3" type="ORF">K9U37_12220</name>
</gene>
<dbReference type="InterPro" id="IPR052934">
    <property type="entry name" value="Methyl-DNA_Rec/Restrict_Enz"/>
</dbReference>
<feature type="region of interest" description="Disordered" evidence="1">
    <location>
        <begin position="728"/>
        <end position="761"/>
    </location>
</feature>
<dbReference type="CDD" id="cd00009">
    <property type="entry name" value="AAA"/>
    <property type="match status" value="1"/>
</dbReference>
<keyword evidence="4" id="KW-1185">Reference proteome</keyword>
<dbReference type="Pfam" id="PF07728">
    <property type="entry name" value="AAA_5"/>
    <property type="match status" value="1"/>
</dbReference>
<evidence type="ECO:0000256" key="1">
    <source>
        <dbReference type="SAM" id="MobiDB-lite"/>
    </source>
</evidence>
<dbReference type="InterPro" id="IPR027417">
    <property type="entry name" value="P-loop_NTPase"/>
</dbReference>
<comment type="caution">
    <text evidence="3">The sequence shown here is derived from an EMBL/GenBank/DDBJ whole genome shotgun (WGS) entry which is preliminary data.</text>
</comment>
<name>A0ABS9YWJ4_9MYCO</name>
<dbReference type="InterPro" id="IPR003593">
    <property type="entry name" value="AAA+_ATPase"/>
</dbReference>
<dbReference type="Gene3D" id="3.40.50.300">
    <property type="entry name" value="P-loop containing nucleotide triphosphate hydrolases"/>
    <property type="match status" value="1"/>
</dbReference>
<protein>
    <submittedName>
        <fullName evidence="3">AAA family ATPase</fullName>
    </submittedName>
</protein>
<evidence type="ECO:0000313" key="3">
    <source>
        <dbReference type="EMBL" id="MCI4675606.1"/>
    </source>
</evidence>
<dbReference type="SUPFAM" id="SSF52540">
    <property type="entry name" value="P-loop containing nucleoside triphosphate hydrolases"/>
    <property type="match status" value="1"/>
</dbReference>
<dbReference type="RefSeq" id="WP_243071904.1">
    <property type="nucleotide sequence ID" value="NZ_JAIVFL010000001.1"/>
</dbReference>
<dbReference type="PANTHER" id="PTHR37291:SF1">
    <property type="entry name" value="TYPE IV METHYL-DIRECTED RESTRICTION ENZYME ECOKMCRB SUBUNIT"/>
    <property type="match status" value="1"/>
</dbReference>
<proteinExistence type="predicted"/>
<evidence type="ECO:0000259" key="2">
    <source>
        <dbReference type="SMART" id="SM00382"/>
    </source>
</evidence>
<feature type="domain" description="AAA+ ATPase" evidence="2">
    <location>
        <begin position="471"/>
        <end position="632"/>
    </location>
</feature>
<organism evidence="3 4">
    <name type="scientific">Candidatus Mycolicibacterium alkanivorans</name>
    <dbReference type="NCBI Taxonomy" id="2954114"/>
    <lineage>
        <taxon>Bacteria</taxon>
        <taxon>Bacillati</taxon>
        <taxon>Actinomycetota</taxon>
        <taxon>Actinomycetes</taxon>
        <taxon>Mycobacteriales</taxon>
        <taxon>Mycobacteriaceae</taxon>
        <taxon>Mycolicibacterium</taxon>
    </lineage>
</organism>
<dbReference type="InterPro" id="IPR011704">
    <property type="entry name" value="ATPase_dyneun-rel_AAA"/>
</dbReference>
<accession>A0ABS9YWJ4</accession>
<dbReference type="PANTHER" id="PTHR37291">
    <property type="entry name" value="5-METHYLCYTOSINE-SPECIFIC RESTRICTION ENZYME B"/>
    <property type="match status" value="1"/>
</dbReference>
<sequence>MSVDDVGVFGRPDAVAVEKIGRRLIESAFGQDGSLLTPGQPIWTTDHLAELQHHYVERPNLGSGGLIEKLDEQLATTSSGAVQLFAELLILNVLPISNLGGQLKLQQVQSVLDRCDPPVEIPDEVKQALLEGHAFHGGPAYGGNKPNQLAYLIAVAQHFKSLSEQRRVDALIEPLIFRSEVDAVESGQWAQRQALLYLAFPDFFLPIVSRGQRRLIRDTFAPEYLGRPVGDVDEDLHLIYEAMVDQHGVVDLYKSPWLEMWQEPPVIVDPAPTDEVRHAWRVHGSNVKGQDMVPIWRKKGTVSLAASLLRHVEPEVSKDELKGFVEEDYRSSGYAQRQEKLDEFYAFLARMHPEDLVVTVSQGQVYFGTITGPPEFVKSSDQRSNLRRTVRWYSRSLPLADLPAEVSARFSAQGEVLDLTQHLDTLVALAEHRQPPKGPASLNLPDATDELATRLNVPTEWLQECVDLLRDRPQLIFYGPPGTGKTYIAQELARHLTTGANVKIVQFHPAYTYEDFFEGYRPKEHGGGQVGFALTPGPLRSLVDKAKDNPDAVYVLIIDEINRGNLAKVFGELYFLLEYRDSAIDLLYSADNTEPFSLPKNILIIGTMNTADRSIALVDGAMRRRFAFLPLHPSESPTNGILRKWLEATNRPSEVAELLEELNSRIEDSDFKIGPSYFMRSAVHEAGNKGLERVWRTAILPLLEEHHYGDGTDVRSRYGLDVIRKALQNKAPVGETPPADDGPATTPPEAPDDGAGTAAAD</sequence>
<dbReference type="SMART" id="SM00382">
    <property type="entry name" value="AAA"/>
    <property type="match status" value="1"/>
</dbReference>
<reference evidence="3" key="1">
    <citation type="journal article" date="2022" name="ISME J.">
        <title>Identification of active gaseous-alkane degraders at natural gas seeps.</title>
        <authorList>
            <person name="Farhan Ul Haque M."/>
            <person name="Hernandez M."/>
            <person name="Crombie A.T."/>
            <person name="Murrell J.C."/>
        </authorList>
    </citation>
    <scope>NUCLEOTIDE SEQUENCE</scope>
    <source>
        <strain evidence="3">ANDR5</strain>
    </source>
</reference>